<keyword evidence="10" id="KW-0808">Transferase</keyword>
<evidence type="ECO:0000313" key="10">
    <source>
        <dbReference type="EMBL" id="GFR26571.1"/>
    </source>
</evidence>
<keyword evidence="10" id="KW-0675">Receptor</keyword>
<feature type="non-terminal residue" evidence="10">
    <location>
        <position position="1"/>
    </location>
</feature>
<keyword evidence="2 7" id="KW-0812">Transmembrane</keyword>
<dbReference type="Pfam" id="PF07714">
    <property type="entry name" value="PK_Tyr_Ser-Thr"/>
    <property type="match status" value="1"/>
</dbReference>
<feature type="domain" description="Fibronectin type-III" evidence="9">
    <location>
        <begin position="1"/>
        <end position="40"/>
    </location>
</feature>
<dbReference type="SUPFAM" id="SSF56112">
    <property type="entry name" value="Protein kinase-like (PK-like)"/>
    <property type="match status" value="1"/>
</dbReference>
<keyword evidence="4 7" id="KW-1133">Transmembrane helix</keyword>
<evidence type="ECO:0000259" key="8">
    <source>
        <dbReference type="PROSITE" id="PS50011"/>
    </source>
</evidence>
<dbReference type="Pfam" id="PF23144">
    <property type="entry name" value="Fn3_PTPRU"/>
    <property type="match status" value="1"/>
</dbReference>
<evidence type="ECO:0000256" key="3">
    <source>
        <dbReference type="ARBA" id="ARBA00022729"/>
    </source>
</evidence>
<gene>
    <name evidence="10" type="primary">Tie1</name>
    <name evidence="10" type="ORF">TNCT_516531</name>
</gene>
<dbReference type="InterPro" id="IPR000719">
    <property type="entry name" value="Prot_kinase_dom"/>
</dbReference>
<dbReference type="PANTHER" id="PTHR24416:SF622">
    <property type="entry name" value="PROTEIN KINASE DOMAIN-CONTAINING PROTEIN"/>
    <property type="match status" value="1"/>
</dbReference>
<dbReference type="InterPro" id="IPR003961">
    <property type="entry name" value="FN3_dom"/>
</dbReference>
<dbReference type="PROSITE" id="PS50853">
    <property type="entry name" value="FN3"/>
    <property type="match status" value="1"/>
</dbReference>
<proteinExistence type="predicted"/>
<dbReference type="GO" id="GO:0005524">
    <property type="term" value="F:ATP binding"/>
    <property type="evidence" value="ECO:0007669"/>
    <property type="project" value="InterPro"/>
</dbReference>
<feature type="transmembrane region" description="Helical" evidence="7">
    <location>
        <begin position="186"/>
        <end position="209"/>
    </location>
</feature>
<feature type="domain" description="Protein kinase" evidence="8">
    <location>
        <begin position="273"/>
        <end position="534"/>
    </location>
</feature>
<dbReference type="PRINTS" id="PR00109">
    <property type="entry name" value="TYRKINASE"/>
</dbReference>
<evidence type="ECO:0000256" key="7">
    <source>
        <dbReference type="SAM" id="Phobius"/>
    </source>
</evidence>
<evidence type="ECO:0000256" key="2">
    <source>
        <dbReference type="ARBA" id="ARBA00022692"/>
    </source>
</evidence>
<dbReference type="InterPro" id="IPR057598">
    <property type="entry name" value="Fn3_PTPRU"/>
</dbReference>
<dbReference type="GO" id="GO:0007169">
    <property type="term" value="P:cell surface receptor protein tyrosine kinase signaling pathway"/>
    <property type="evidence" value="ECO:0007669"/>
    <property type="project" value="TreeGrafter"/>
</dbReference>
<keyword evidence="6" id="KW-0325">Glycoprotein</keyword>
<dbReference type="CDD" id="cd12087">
    <property type="entry name" value="TM_EGFR-like"/>
    <property type="match status" value="1"/>
</dbReference>
<dbReference type="CDD" id="cd00192">
    <property type="entry name" value="PTKc"/>
    <property type="match status" value="1"/>
</dbReference>
<evidence type="ECO:0000256" key="5">
    <source>
        <dbReference type="ARBA" id="ARBA00023136"/>
    </source>
</evidence>
<dbReference type="GO" id="GO:0004714">
    <property type="term" value="F:transmembrane receptor protein tyrosine kinase activity"/>
    <property type="evidence" value="ECO:0007669"/>
    <property type="project" value="TreeGrafter"/>
</dbReference>
<dbReference type="Gene3D" id="1.10.510.10">
    <property type="entry name" value="Transferase(Phosphotransferase) domain 1"/>
    <property type="match status" value="1"/>
</dbReference>
<evidence type="ECO:0000259" key="9">
    <source>
        <dbReference type="PROSITE" id="PS50853"/>
    </source>
</evidence>
<dbReference type="InterPro" id="IPR013783">
    <property type="entry name" value="Ig-like_fold"/>
</dbReference>
<dbReference type="GO" id="GO:0005886">
    <property type="term" value="C:plasma membrane"/>
    <property type="evidence" value="ECO:0007669"/>
    <property type="project" value="TreeGrafter"/>
</dbReference>
<evidence type="ECO:0000256" key="4">
    <source>
        <dbReference type="ARBA" id="ARBA00022989"/>
    </source>
</evidence>
<dbReference type="Gene3D" id="3.30.200.20">
    <property type="entry name" value="Phosphorylase Kinase, domain 1"/>
    <property type="match status" value="1"/>
</dbReference>
<dbReference type="InterPro" id="IPR001245">
    <property type="entry name" value="Ser-Thr/Tyr_kinase_cat_dom"/>
</dbReference>
<dbReference type="InterPro" id="IPR036116">
    <property type="entry name" value="FN3_sf"/>
</dbReference>
<dbReference type="OrthoDB" id="9943809at2759"/>
<dbReference type="SUPFAM" id="SSF49265">
    <property type="entry name" value="Fibronectin type III"/>
    <property type="match status" value="1"/>
</dbReference>
<dbReference type="Gene3D" id="2.60.40.10">
    <property type="entry name" value="Immunoglobulins"/>
    <property type="match status" value="1"/>
</dbReference>
<dbReference type="InterPro" id="IPR050122">
    <property type="entry name" value="RTK"/>
</dbReference>
<keyword evidence="10" id="KW-0418">Kinase</keyword>
<keyword evidence="11" id="KW-1185">Reference proteome</keyword>
<organism evidence="10 11">
    <name type="scientific">Trichonephila clavata</name>
    <name type="common">Joro spider</name>
    <name type="synonym">Nephila clavata</name>
    <dbReference type="NCBI Taxonomy" id="2740835"/>
    <lineage>
        <taxon>Eukaryota</taxon>
        <taxon>Metazoa</taxon>
        <taxon>Ecdysozoa</taxon>
        <taxon>Arthropoda</taxon>
        <taxon>Chelicerata</taxon>
        <taxon>Arachnida</taxon>
        <taxon>Araneae</taxon>
        <taxon>Araneomorphae</taxon>
        <taxon>Entelegynae</taxon>
        <taxon>Araneoidea</taxon>
        <taxon>Nephilidae</taxon>
        <taxon>Trichonephila</taxon>
    </lineage>
</organism>
<keyword evidence="3" id="KW-0732">Signal</keyword>
<keyword evidence="5 7" id="KW-0472">Membrane</keyword>
<reference evidence="10" key="1">
    <citation type="submission" date="2020-07" db="EMBL/GenBank/DDBJ databases">
        <title>Multicomponent nature underlies the extraordinary mechanical properties of spider dragline silk.</title>
        <authorList>
            <person name="Kono N."/>
            <person name="Nakamura H."/>
            <person name="Mori M."/>
            <person name="Yoshida Y."/>
            <person name="Ohtoshi R."/>
            <person name="Malay A.D."/>
            <person name="Moran D.A.P."/>
            <person name="Tomita M."/>
            <person name="Numata K."/>
            <person name="Arakawa K."/>
        </authorList>
    </citation>
    <scope>NUCLEOTIDE SEQUENCE</scope>
</reference>
<dbReference type="GO" id="GO:0043235">
    <property type="term" value="C:receptor complex"/>
    <property type="evidence" value="ECO:0007669"/>
    <property type="project" value="TreeGrafter"/>
</dbReference>
<evidence type="ECO:0000256" key="1">
    <source>
        <dbReference type="ARBA" id="ARBA00004479"/>
    </source>
</evidence>
<comment type="caution">
    <text evidence="10">The sequence shown here is derived from an EMBL/GenBank/DDBJ whole genome shotgun (WGS) entry which is preliminary data.</text>
</comment>
<evidence type="ECO:0000313" key="11">
    <source>
        <dbReference type="Proteomes" id="UP000887116"/>
    </source>
</evidence>
<dbReference type="PROSITE" id="PS50011">
    <property type="entry name" value="PROTEIN_KINASE_DOM"/>
    <property type="match status" value="1"/>
</dbReference>
<sequence length="561" mass="62448">HTDLIGLHPGTIYNISIWAVTSDGHTDPSTKTVLTEVGDPDEPLPVEILEKNRKTMLVNLPVGYSDKGPITSYYVVPIEKGPIILFNPEEVSNYSMSKETGLPFYIAANLTPEEANKSFTIGDGKMYNGYYNAPLSEERDYEVLVGVVSSLNEVTKVAYSPLQSTLESRNSPPDVSRALTSSTLSVILSAAIGVCGFLLVLSVILYFLLRRHYGKRRPSDEMVLRVHGSEGDENGFVPGMLHISEDADLSEVYENIMNMFSLKKLQIPRSNLVVHQTVLGVGQFGEVREGTAHKNSQTIPCIVQHMQAPSLLSDKEKRTLFCELDLMARVGTHSNVVQFLGACDERDILQVAIEHHPSSLRGLLLRSRQPPGDKVSSLSEPLLLELASGIAQGMAHLADRGILHRHLSARNVLIAEGSIPKVAHFGLGYYNPLGKKLLYTRWTAPEVLNLNNYTSKSDVWAFGVLLWELFTLGGSPYVNLPARDILPRVMQGMRLPQPKGVFDELFQLLLHCWELDSDERPPFMELATSLQQMILHAKEHINFQDCVNYQYAKFDPNAEDQ</sequence>
<dbReference type="Proteomes" id="UP000887116">
    <property type="component" value="Unassembled WGS sequence"/>
</dbReference>
<protein>
    <submittedName>
        <fullName evidence="10">Tyrosine-protein kinase receptor Tie-1</fullName>
    </submittedName>
</protein>
<dbReference type="AlphaFoldDB" id="A0A8X6K1K3"/>
<dbReference type="InterPro" id="IPR011009">
    <property type="entry name" value="Kinase-like_dom_sf"/>
</dbReference>
<evidence type="ECO:0000256" key="6">
    <source>
        <dbReference type="ARBA" id="ARBA00023180"/>
    </source>
</evidence>
<dbReference type="CDD" id="cd00063">
    <property type="entry name" value="FN3"/>
    <property type="match status" value="1"/>
</dbReference>
<dbReference type="PANTHER" id="PTHR24416">
    <property type="entry name" value="TYROSINE-PROTEIN KINASE RECEPTOR"/>
    <property type="match status" value="1"/>
</dbReference>
<dbReference type="EMBL" id="BMAO01038708">
    <property type="protein sequence ID" value="GFR26571.1"/>
    <property type="molecule type" value="Genomic_DNA"/>
</dbReference>
<name>A0A8X6K1K3_TRICU</name>
<accession>A0A8X6K1K3</accession>
<comment type="subcellular location">
    <subcellularLocation>
        <location evidence="1">Membrane</location>
        <topology evidence="1">Single-pass type I membrane protein</topology>
    </subcellularLocation>
</comment>